<proteinExistence type="predicted"/>
<protein>
    <submittedName>
        <fullName evidence="1">Uncharacterized protein</fullName>
    </submittedName>
</protein>
<organism evidence="1 2">
    <name type="scientific">Dreissena polymorpha</name>
    <name type="common">Zebra mussel</name>
    <name type="synonym">Mytilus polymorpha</name>
    <dbReference type="NCBI Taxonomy" id="45954"/>
    <lineage>
        <taxon>Eukaryota</taxon>
        <taxon>Metazoa</taxon>
        <taxon>Spiralia</taxon>
        <taxon>Lophotrochozoa</taxon>
        <taxon>Mollusca</taxon>
        <taxon>Bivalvia</taxon>
        <taxon>Autobranchia</taxon>
        <taxon>Heteroconchia</taxon>
        <taxon>Euheterodonta</taxon>
        <taxon>Imparidentia</taxon>
        <taxon>Neoheterodontei</taxon>
        <taxon>Myida</taxon>
        <taxon>Dreissenoidea</taxon>
        <taxon>Dreissenidae</taxon>
        <taxon>Dreissena</taxon>
    </lineage>
</organism>
<sequence>MLALSYRDQCQLNVMHLADGMRPCRVSLSIVIASVWLMEALLETKQRTVLLSN</sequence>
<gene>
    <name evidence="1" type="ORF">DPMN_045137</name>
</gene>
<evidence type="ECO:0000313" key="1">
    <source>
        <dbReference type="EMBL" id="KAH3738503.1"/>
    </source>
</evidence>
<reference evidence="1" key="1">
    <citation type="journal article" date="2019" name="bioRxiv">
        <title>The Genome of the Zebra Mussel, Dreissena polymorpha: A Resource for Invasive Species Research.</title>
        <authorList>
            <person name="McCartney M.A."/>
            <person name="Auch B."/>
            <person name="Kono T."/>
            <person name="Mallez S."/>
            <person name="Zhang Y."/>
            <person name="Obille A."/>
            <person name="Becker A."/>
            <person name="Abrahante J.E."/>
            <person name="Garbe J."/>
            <person name="Badalamenti J.P."/>
            <person name="Herman A."/>
            <person name="Mangelson H."/>
            <person name="Liachko I."/>
            <person name="Sullivan S."/>
            <person name="Sone E.D."/>
            <person name="Koren S."/>
            <person name="Silverstein K.A.T."/>
            <person name="Beckman K.B."/>
            <person name="Gohl D.M."/>
        </authorList>
    </citation>
    <scope>NUCLEOTIDE SEQUENCE</scope>
    <source>
        <strain evidence="1">Duluth1</strain>
        <tissue evidence="1">Whole animal</tissue>
    </source>
</reference>
<comment type="caution">
    <text evidence="1">The sequence shown here is derived from an EMBL/GenBank/DDBJ whole genome shotgun (WGS) entry which is preliminary data.</text>
</comment>
<name>A0A9D4HZG1_DREPO</name>
<dbReference type="Proteomes" id="UP000828390">
    <property type="component" value="Unassembled WGS sequence"/>
</dbReference>
<accession>A0A9D4HZG1</accession>
<dbReference type="AlphaFoldDB" id="A0A9D4HZG1"/>
<keyword evidence="2" id="KW-1185">Reference proteome</keyword>
<dbReference type="EMBL" id="JAIWYP010000011">
    <property type="protein sequence ID" value="KAH3738503.1"/>
    <property type="molecule type" value="Genomic_DNA"/>
</dbReference>
<reference evidence="1" key="2">
    <citation type="submission" date="2020-11" db="EMBL/GenBank/DDBJ databases">
        <authorList>
            <person name="McCartney M.A."/>
            <person name="Auch B."/>
            <person name="Kono T."/>
            <person name="Mallez S."/>
            <person name="Becker A."/>
            <person name="Gohl D.M."/>
            <person name="Silverstein K.A.T."/>
            <person name="Koren S."/>
            <person name="Bechman K.B."/>
            <person name="Herman A."/>
            <person name="Abrahante J.E."/>
            <person name="Garbe J."/>
        </authorList>
    </citation>
    <scope>NUCLEOTIDE SEQUENCE</scope>
    <source>
        <strain evidence="1">Duluth1</strain>
        <tissue evidence="1">Whole animal</tissue>
    </source>
</reference>
<evidence type="ECO:0000313" key="2">
    <source>
        <dbReference type="Proteomes" id="UP000828390"/>
    </source>
</evidence>